<evidence type="ECO:0000313" key="12">
    <source>
        <dbReference type="Proteomes" id="UP000040088"/>
    </source>
</evidence>
<keyword evidence="4" id="KW-0997">Cell inner membrane</keyword>
<evidence type="ECO:0000259" key="10">
    <source>
        <dbReference type="Pfam" id="PF09335"/>
    </source>
</evidence>
<feature type="transmembrane region" description="Helical" evidence="9">
    <location>
        <begin position="198"/>
        <end position="219"/>
    </location>
</feature>
<dbReference type="Pfam" id="PF09335">
    <property type="entry name" value="VTT_dom"/>
    <property type="match status" value="1"/>
</dbReference>
<feature type="transmembrane region" description="Helical" evidence="9">
    <location>
        <begin position="231"/>
        <end position="255"/>
    </location>
</feature>
<reference evidence="12" key="1">
    <citation type="submission" date="2015-03" db="EMBL/GenBank/DDBJ databases">
        <authorList>
            <consortium name="Pathogen Informatics"/>
        </authorList>
    </citation>
    <scope>NUCLEOTIDE SEQUENCE [LARGE SCALE GENOMIC DNA]</scope>
    <source>
        <strain evidence="12">IP27925</strain>
    </source>
</reference>
<sequence length="263" mass="29390">MWISANADTLGRSTQLFVVTNIRRYKHSSLQTISSHDRQTGTEMDVLREILHALWQQDFSKLADPNVIWVIYGILFTTLFLENGLLPASFLPGDSLLLLAGALIAKGVMGFMPTMIILTIAASLGCWLSYLQGLWLGDTKVVKRWLLQLPIHYRQRAHTLFVRHGLAALIIGRFLAFVRTLLPTLAGISGLNSARFQFFNWLSGLLWVGSVVGLGFALSHIPLVKHYENQVMTALMILPIVLLLVGLIGTLVLVWCKRKNVTE</sequence>
<evidence type="ECO:0000256" key="1">
    <source>
        <dbReference type="ARBA" id="ARBA00004429"/>
    </source>
</evidence>
<evidence type="ECO:0000313" key="11">
    <source>
        <dbReference type="EMBL" id="CNL20213.1"/>
    </source>
</evidence>
<dbReference type="PANTHER" id="PTHR30353">
    <property type="entry name" value="INNER MEMBRANE PROTEIN DEDA-RELATED"/>
    <property type="match status" value="1"/>
</dbReference>
<evidence type="ECO:0000256" key="6">
    <source>
        <dbReference type="ARBA" id="ARBA00022989"/>
    </source>
</evidence>
<dbReference type="InterPro" id="IPR032818">
    <property type="entry name" value="DedA-like"/>
</dbReference>
<dbReference type="Proteomes" id="UP000040088">
    <property type="component" value="Unassembled WGS sequence"/>
</dbReference>
<dbReference type="InterPro" id="IPR032816">
    <property type="entry name" value="VTT_dom"/>
</dbReference>
<protein>
    <recommendedName>
        <fullName evidence="8">Inner membrane protein YghB</fullName>
    </recommendedName>
</protein>
<evidence type="ECO:0000256" key="2">
    <source>
        <dbReference type="ARBA" id="ARBA00010792"/>
    </source>
</evidence>
<accession>A0A0T9U5F6</accession>
<keyword evidence="6 9" id="KW-1133">Transmembrane helix</keyword>
<gene>
    <name evidence="11" type="primary">yghB</name>
    <name evidence="11" type="ORF">ERS008460_02176</name>
</gene>
<evidence type="ECO:0000256" key="8">
    <source>
        <dbReference type="ARBA" id="ARBA00040772"/>
    </source>
</evidence>
<dbReference type="EMBL" id="CQEM01000009">
    <property type="protein sequence ID" value="CNL20213.1"/>
    <property type="molecule type" value="Genomic_DNA"/>
</dbReference>
<keyword evidence="3 9" id="KW-1003">Cell membrane</keyword>
<dbReference type="PANTHER" id="PTHR30353:SF10">
    <property type="entry name" value="INNER MEMBRANE PROTEIN YGHB"/>
    <property type="match status" value="1"/>
</dbReference>
<feature type="transmembrane region" description="Helical" evidence="9">
    <location>
        <begin position="67"/>
        <end position="91"/>
    </location>
</feature>
<dbReference type="AlphaFoldDB" id="A0A0T9U5F6"/>
<evidence type="ECO:0000256" key="5">
    <source>
        <dbReference type="ARBA" id="ARBA00022692"/>
    </source>
</evidence>
<evidence type="ECO:0000256" key="3">
    <source>
        <dbReference type="ARBA" id="ARBA00022475"/>
    </source>
</evidence>
<name>A0A0T9U5F6_YERAE</name>
<evidence type="ECO:0000256" key="4">
    <source>
        <dbReference type="ARBA" id="ARBA00022519"/>
    </source>
</evidence>
<keyword evidence="7 9" id="KW-0472">Membrane</keyword>
<dbReference type="STRING" id="28152.CH54_3137"/>
<organism evidence="11 12">
    <name type="scientific">Yersinia aleksiciae</name>
    <dbReference type="NCBI Taxonomy" id="263819"/>
    <lineage>
        <taxon>Bacteria</taxon>
        <taxon>Pseudomonadati</taxon>
        <taxon>Pseudomonadota</taxon>
        <taxon>Gammaproteobacteria</taxon>
        <taxon>Enterobacterales</taxon>
        <taxon>Yersiniaceae</taxon>
        <taxon>Yersinia</taxon>
    </lineage>
</organism>
<feature type="domain" description="VTT" evidence="10">
    <location>
        <begin position="91"/>
        <end position="215"/>
    </location>
</feature>
<dbReference type="GO" id="GO:0005886">
    <property type="term" value="C:plasma membrane"/>
    <property type="evidence" value="ECO:0007669"/>
    <property type="project" value="UniProtKB-SubCell"/>
</dbReference>
<keyword evidence="5 9" id="KW-0812">Transmembrane</keyword>
<evidence type="ECO:0000256" key="7">
    <source>
        <dbReference type="ARBA" id="ARBA00023136"/>
    </source>
</evidence>
<feature type="transmembrane region" description="Helical" evidence="9">
    <location>
        <begin position="111"/>
        <end position="136"/>
    </location>
</feature>
<evidence type="ECO:0000256" key="9">
    <source>
        <dbReference type="RuleBase" id="RU367016"/>
    </source>
</evidence>
<comment type="subcellular location">
    <subcellularLocation>
        <location evidence="1">Cell inner membrane</location>
        <topology evidence="1">Multi-pass membrane protein</topology>
    </subcellularLocation>
    <subcellularLocation>
        <location evidence="9">Cell membrane</location>
        <topology evidence="9">Multi-pass membrane protein</topology>
    </subcellularLocation>
</comment>
<proteinExistence type="inferred from homology"/>
<comment type="similarity">
    <text evidence="2 9">Belongs to the DedA family.</text>
</comment>